<keyword evidence="2" id="KW-1185">Reference proteome</keyword>
<accession>A0A168PPH1</accession>
<name>A0A168PPH1_ABSGL</name>
<gene>
    <name evidence="1" type="primary">ABSGL_08554.1 scaffold 10420</name>
</gene>
<dbReference type="Proteomes" id="UP000078561">
    <property type="component" value="Unassembled WGS sequence"/>
</dbReference>
<organism evidence="1">
    <name type="scientific">Absidia glauca</name>
    <name type="common">Pin mould</name>
    <dbReference type="NCBI Taxonomy" id="4829"/>
    <lineage>
        <taxon>Eukaryota</taxon>
        <taxon>Fungi</taxon>
        <taxon>Fungi incertae sedis</taxon>
        <taxon>Mucoromycota</taxon>
        <taxon>Mucoromycotina</taxon>
        <taxon>Mucoromycetes</taxon>
        <taxon>Mucorales</taxon>
        <taxon>Cunninghamellaceae</taxon>
        <taxon>Absidia</taxon>
    </lineage>
</organism>
<dbReference type="InParanoid" id="A0A168PPH1"/>
<reference evidence="1" key="1">
    <citation type="submission" date="2016-04" db="EMBL/GenBank/DDBJ databases">
        <authorList>
            <person name="Evans L.H."/>
            <person name="Alamgir A."/>
            <person name="Owens N."/>
            <person name="Weber N.D."/>
            <person name="Virtaneva K."/>
            <person name="Barbian K."/>
            <person name="Babar A."/>
            <person name="Rosenke K."/>
        </authorList>
    </citation>
    <scope>NUCLEOTIDE SEQUENCE [LARGE SCALE GENOMIC DNA]</scope>
    <source>
        <strain evidence="1">CBS 101.48</strain>
    </source>
</reference>
<protein>
    <submittedName>
        <fullName evidence="1">Uncharacterized protein</fullName>
    </submittedName>
</protein>
<proteinExistence type="predicted"/>
<dbReference type="PANTHER" id="PTHR35871">
    <property type="entry name" value="EXPRESSED PROTEIN"/>
    <property type="match status" value="1"/>
</dbReference>
<dbReference type="AlphaFoldDB" id="A0A168PPH1"/>
<sequence>MRLYAVKNYANVFIQHPGTSPAQASILAAKSTYQGRSPESMQRRRADAIRGWAEEFVVDGGISRSRQGKHVKSVSILGGEDMKVQCLEWLKGMKPMARDIYLLKKLIDKKLASGTCLDTLQNENENENDGDSKQTGVSVNTIRNYLVKWGFSFRKNIKGIFFDGHERPDVVTYREAWATRMMNKSRSMTMYEGEDMEIEILPSLRPGYKMHVMVTHDESVFYANDGKNKGWFLPGEVHLRSKGPGRSIMVSEFQCPCHGTMRHNGMVSKKLFERGSGRESYWTHHDVVKQLQEEVIPIFKALHPNCMGIFLFDQSSNHKAYADDALVASRMNLNPHVHPKNKPKFRKTDFYVKKPTGKRRRDGTLKHEMHFIGVKATLQQRGLWHDEDTSAGRTGMKWRLFCGNNNTINNEGNVQC</sequence>
<dbReference type="OMA" id="RESYWTH"/>
<dbReference type="PANTHER" id="PTHR35871:SF1">
    <property type="entry name" value="CXC1-LIKE CYSTEINE CLUSTER ASSOCIATED WITH KDZ TRANSPOSASES DOMAIN-CONTAINING PROTEIN"/>
    <property type="match status" value="1"/>
</dbReference>
<dbReference type="STRING" id="4829.A0A168PPH1"/>
<dbReference type="GO" id="GO:0003676">
    <property type="term" value="F:nucleic acid binding"/>
    <property type="evidence" value="ECO:0007669"/>
    <property type="project" value="InterPro"/>
</dbReference>
<dbReference type="InterPro" id="IPR036397">
    <property type="entry name" value="RNaseH_sf"/>
</dbReference>
<dbReference type="EMBL" id="LT554015">
    <property type="protein sequence ID" value="SAM02738.1"/>
    <property type="molecule type" value="Genomic_DNA"/>
</dbReference>
<dbReference type="Gene3D" id="3.30.420.10">
    <property type="entry name" value="Ribonuclease H-like superfamily/Ribonuclease H"/>
    <property type="match status" value="1"/>
</dbReference>
<evidence type="ECO:0000313" key="1">
    <source>
        <dbReference type="EMBL" id="SAM02738.1"/>
    </source>
</evidence>
<dbReference type="OrthoDB" id="10044727at2759"/>
<evidence type="ECO:0000313" key="2">
    <source>
        <dbReference type="Proteomes" id="UP000078561"/>
    </source>
</evidence>